<comment type="catalytic activity">
    <reaction evidence="6">
        <text>Couples ATP hydrolysis with the unwinding of duplex DNA by translocating in the 3'-5' direction.</text>
        <dbReference type="EC" id="5.6.2.4"/>
    </reaction>
</comment>
<dbReference type="EMBL" id="DRHY01000184">
    <property type="protein sequence ID" value="HEC74408.1"/>
    <property type="molecule type" value="Genomic_DNA"/>
</dbReference>
<evidence type="ECO:0000256" key="8">
    <source>
        <dbReference type="ARBA" id="ARBA00048988"/>
    </source>
</evidence>
<feature type="domain" description="UvrD-like helicase ATP-binding" evidence="10">
    <location>
        <begin position="188"/>
        <end position="662"/>
    </location>
</feature>
<dbReference type="Gene3D" id="3.40.91.30">
    <property type="match status" value="1"/>
</dbReference>
<dbReference type="GO" id="GO:0016787">
    <property type="term" value="F:hydrolase activity"/>
    <property type="evidence" value="ECO:0007669"/>
    <property type="project" value="UniProtKB-UniRule"/>
</dbReference>
<dbReference type="Pfam" id="PF13361">
    <property type="entry name" value="UvrD_C"/>
    <property type="match status" value="1"/>
</dbReference>
<keyword evidence="2 9" id="KW-0378">Hydrolase</keyword>
<comment type="caution">
    <text evidence="11">The sequence shown here is derived from an EMBL/GenBank/DDBJ whole genome shotgun (WGS) entry which is preliminary data.</text>
</comment>
<gene>
    <name evidence="11" type="ORF">ENI26_08550</name>
</gene>
<evidence type="ECO:0000256" key="3">
    <source>
        <dbReference type="ARBA" id="ARBA00022806"/>
    </source>
</evidence>
<protein>
    <recommendedName>
        <fullName evidence="7">DNA 3'-5' helicase</fullName>
        <ecNumber evidence="7">5.6.2.4</ecNumber>
    </recommendedName>
</protein>
<accession>A0A7C1ZHN7</accession>
<keyword evidence="5" id="KW-0413">Isomerase</keyword>
<evidence type="ECO:0000256" key="2">
    <source>
        <dbReference type="ARBA" id="ARBA00022801"/>
    </source>
</evidence>
<organism evidence="11">
    <name type="scientific">Methylophaga aminisulfidivorans</name>
    <dbReference type="NCBI Taxonomy" id="230105"/>
    <lineage>
        <taxon>Bacteria</taxon>
        <taxon>Pseudomonadati</taxon>
        <taxon>Pseudomonadota</taxon>
        <taxon>Gammaproteobacteria</taxon>
        <taxon>Thiotrichales</taxon>
        <taxon>Piscirickettsiaceae</taxon>
        <taxon>Methylophaga</taxon>
    </lineage>
</organism>
<dbReference type="PANTHER" id="PTHR11070:SF63">
    <property type="entry name" value="DNA HELICASE IV"/>
    <property type="match status" value="1"/>
</dbReference>
<evidence type="ECO:0000313" key="11">
    <source>
        <dbReference type="EMBL" id="HEC74408.1"/>
    </source>
</evidence>
<evidence type="ECO:0000259" key="10">
    <source>
        <dbReference type="PROSITE" id="PS51198"/>
    </source>
</evidence>
<evidence type="ECO:0000256" key="6">
    <source>
        <dbReference type="ARBA" id="ARBA00034617"/>
    </source>
</evidence>
<sequence>MSIQTFPLSRIQLLAGKFCLELSHIGLTVNHRHFNFPGPEQTCSLRETGLLVIVEWGGKQFCFFRQSGLSDFLTTALQHRLAFWKAEYLPIYQRLAEAEALFRREIKKHQRYFRASNIKSLLDKYQVYKPDFSHLQTFDDLGLNRSAVEGQLYDFLFHTKDFQQRFNEGWCQWQLGKNQQLFDQLEAHPLTDKQRLACVTDEDSVLVIAGAGTGKTSTMVAKANYLVANGLAKPEEILMLAFGSDARDELQQRADEYAALTGLKVSTFHQAGRQIVSFCEGATSVSVLATDEREYQKFVNLQIVDLLKTDGIRDDLKRFFGQYFYPQPDNIDAKTHGQYLKYVKDNEVRALSGDLVKSFEELEIANYLFSNGIAFEYEPVYPVAVSEPGRKAYQPDFYLTDLDVYLEHFGVDKNGQTRQDIDAEKYQKGMQWKRQVHQENDTILWETYSWQSKKSGGLPNALELLIKGHCKEHRIPIESVIRPIGYDDFFAQTAQFKLDNGFYTLISQFLSLFKASEMGVDAAQLKGMSVYNQTRWALFKKLFDWVHKRYESVLQANGTIDFADMISRATFHAKQDYFHLHTKETFRLKYLLVDEFQDISPIRASFIKAIRAANPDCGLMGVGDDWQAIYRFTGSDVRLTTQFEQFFGDAEILSLDKTFRFNDRIETVASTFVQKNPHQIAKRLKTHRKSGQREVHIITTVKDSAIERALAQIQNQLKGQTASVMFLARFKNSLPPLNSYKSKHRNLKFSSMSVHSAKGKQADFVIILDVIKGKYGFPSEVQTDPMLEILLPSLEDFQHAEERRLFYVAISRAKQTVFIQTQLGFESNFIKELIDLREDVSVSLTALQNHYFEEVRCPSCLEGQLVPIDGQYGLFYACSLGKNYCPTIIKACPECNNAPFIMNETHYLCASAECSYKAERCPACETGMLKQRFNSKTQQPFLGCTNFSKSGNEKCTFTRKVVSVNRDKANLL</sequence>
<dbReference type="EC" id="5.6.2.4" evidence="7"/>
<dbReference type="GO" id="GO:0005524">
    <property type="term" value="F:ATP binding"/>
    <property type="evidence" value="ECO:0007669"/>
    <property type="project" value="UniProtKB-UniRule"/>
</dbReference>
<dbReference type="GO" id="GO:0005829">
    <property type="term" value="C:cytosol"/>
    <property type="evidence" value="ECO:0007669"/>
    <property type="project" value="TreeGrafter"/>
</dbReference>
<feature type="binding site" evidence="9">
    <location>
        <begin position="209"/>
        <end position="216"/>
    </location>
    <ligand>
        <name>ATP</name>
        <dbReference type="ChEBI" id="CHEBI:30616"/>
    </ligand>
</feature>
<dbReference type="GO" id="GO:0000725">
    <property type="term" value="P:recombinational repair"/>
    <property type="evidence" value="ECO:0007669"/>
    <property type="project" value="TreeGrafter"/>
</dbReference>
<dbReference type="GO" id="GO:0003677">
    <property type="term" value="F:DNA binding"/>
    <property type="evidence" value="ECO:0007669"/>
    <property type="project" value="InterPro"/>
</dbReference>
<dbReference type="PANTHER" id="PTHR11070">
    <property type="entry name" value="UVRD / RECB / PCRA DNA HELICASE FAMILY MEMBER"/>
    <property type="match status" value="1"/>
</dbReference>
<reference evidence="11" key="1">
    <citation type="journal article" date="2020" name="mSystems">
        <title>Genome- and Community-Level Interaction Insights into Carbon Utilization and Element Cycling Functions of Hydrothermarchaeota in Hydrothermal Sediment.</title>
        <authorList>
            <person name="Zhou Z."/>
            <person name="Liu Y."/>
            <person name="Xu W."/>
            <person name="Pan J."/>
            <person name="Luo Z.H."/>
            <person name="Li M."/>
        </authorList>
    </citation>
    <scope>NUCLEOTIDE SEQUENCE [LARGE SCALE GENOMIC DNA]</scope>
    <source>
        <strain evidence="11">HyVt-380</strain>
    </source>
</reference>
<dbReference type="Gene3D" id="3.40.50.300">
    <property type="entry name" value="P-loop containing nucleotide triphosphate hydrolases"/>
    <property type="match status" value="3"/>
</dbReference>
<dbReference type="SUPFAM" id="SSF52540">
    <property type="entry name" value="P-loop containing nucleoside triphosphate hydrolases"/>
    <property type="match status" value="1"/>
</dbReference>
<dbReference type="Pfam" id="PF00580">
    <property type="entry name" value="UvrD-helicase"/>
    <property type="match status" value="2"/>
</dbReference>
<comment type="catalytic activity">
    <reaction evidence="8">
        <text>ATP + H2O = ADP + phosphate + H(+)</text>
        <dbReference type="Rhea" id="RHEA:13065"/>
        <dbReference type="ChEBI" id="CHEBI:15377"/>
        <dbReference type="ChEBI" id="CHEBI:15378"/>
        <dbReference type="ChEBI" id="CHEBI:30616"/>
        <dbReference type="ChEBI" id="CHEBI:43474"/>
        <dbReference type="ChEBI" id="CHEBI:456216"/>
        <dbReference type="EC" id="5.6.2.4"/>
    </reaction>
</comment>
<evidence type="ECO:0000256" key="9">
    <source>
        <dbReference type="PROSITE-ProRule" id="PRU00560"/>
    </source>
</evidence>
<dbReference type="PROSITE" id="PS51198">
    <property type="entry name" value="UVRD_HELICASE_ATP_BIND"/>
    <property type="match status" value="1"/>
</dbReference>
<dbReference type="GO" id="GO:0043138">
    <property type="term" value="F:3'-5' DNA helicase activity"/>
    <property type="evidence" value="ECO:0007669"/>
    <property type="project" value="TreeGrafter"/>
</dbReference>
<dbReference type="InterPro" id="IPR014016">
    <property type="entry name" value="UvrD-like_ATP-bd"/>
</dbReference>
<keyword evidence="3 9" id="KW-0347">Helicase</keyword>
<evidence type="ECO:0000256" key="5">
    <source>
        <dbReference type="ARBA" id="ARBA00023235"/>
    </source>
</evidence>
<evidence type="ECO:0000256" key="1">
    <source>
        <dbReference type="ARBA" id="ARBA00022741"/>
    </source>
</evidence>
<dbReference type="InterPro" id="IPR000212">
    <property type="entry name" value="DNA_helicase_UvrD/REP"/>
</dbReference>
<keyword evidence="1 9" id="KW-0547">Nucleotide-binding</keyword>
<evidence type="ECO:0000256" key="4">
    <source>
        <dbReference type="ARBA" id="ARBA00022840"/>
    </source>
</evidence>
<dbReference type="InterPro" id="IPR014017">
    <property type="entry name" value="DNA_helicase_UvrD-like_C"/>
</dbReference>
<dbReference type="InterPro" id="IPR027417">
    <property type="entry name" value="P-loop_NTPase"/>
</dbReference>
<evidence type="ECO:0000256" key="7">
    <source>
        <dbReference type="ARBA" id="ARBA00034808"/>
    </source>
</evidence>
<dbReference type="Proteomes" id="UP000886384">
    <property type="component" value="Unassembled WGS sequence"/>
</dbReference>
<dbReference type="AlphaFoldDB" id="A0A7C1ZHN7"/>
<keyword evidence="4 9" id="KW-0067">ATP-binding</keyword>
<name>A0A7C1ZHN7_9GAMM</name>
<proteinExistence type="predicted"/>